<accession>A0A0A2TGT0</accession>
<proteinExistence type="inferred from homology"/>
<comment type="similarity">
    <text evidence="1">Belongs to the NAD(P)-dependent epimerase/dehydratase family.</text>
</comment>
<keyword evidence="4" id="KW-1185">Reference proteome</keyword>
<evidence type="ECO:0000259" key="2">
    <source>
        <dbReference type="Pfam" id="PF01370"/>
    </source>
</evidence>
<dbReference type="InterPro" id="IPR036291">
    <property type="entry name" value="NAD(P)-bd_dom_sf"/>
</dbReference>
<feature type="domain" description="NAD-dependent epimerase/dehydratase" evidence="2">
    <location>
        <begin position="3"/>
        <end position="232"/>
    </location>
</feature>
<comment type="caution">
    <text evidence="3">The sequence shown here is derived from an EMBL/GenBank/DDBJ whole genome shotgun (WGS) entry which is preliminary data.</text>
</comment>
<sequence length="304" mass="33937">MKVLVTGGAGFIGSHVVKWLIHEGHSPIVLDNLSSGKKEHLPDSIPIYQIDVASDEVINVFKEEQPDAVIHMAAQTDVTSSILQPEEDIRTNVLGTIKLLSCAKEYNIKQFIFSSSCAVYGEHKGLINEQTPTNPISIYGVSKLAAETYIKLFHHLYDIPYTIFRYGNVYGPRQDCSGEGGVVAIFIRNLLDNQHPIIYGNGHQTRDFVYVQDVAIANERALTAAFNDTFTIGSSQTLSVNDLYHLLTRKIPGNHAPIYKPEKDGDIQECVLDYAKANKYLNWTPSVNMHTGIDETINWMKKTL</sequence>
<dbReference type="AlphaFoldDB" id="A0A0A2TGT0"/>
<dbReference type="InterPro" id="IPR001509">
    <property type="entry name" value="Epimerase_deHydtase"/>
</dbReference>
<dbReference type="eggNOG" id="COG1087">
    <property type="taxonomic scope" value="Bacteria"/>
</dbReference>
<dbReference type="Proteomes" id="UP000030147">
    <property type="component" value="Unassembled WGS sequence"/>
</dbReference>
<gene>
    <name evidence="3" type="ORF">N782_05490</name>
</gene>
<dbReference type="EMBL" id="AVBF01000014">
    <property type="protein sequence ID" value="KGP73331.1"/>
    <property type="molecule type" value="Genomic_DNA"/>
</dbReference>
<evidence type="ECO:0000313" key="4">
    <source>
        <dbReference type="Proteomes" id="UP000030147"/>
    </source>
</evidence>
<protein>
    <submittedName>
        <fullName evidence="3">UDP-glucose 4-epimerase</fullName>
    </submittedName>
</protein>
<dbReference type="PANTHER" id="PTHR43000">
    <property type="entry name" value="DTDP-D-GLUCOSE 4,6-DEHYDRATASE-RELATED"/>
    <property type="match status" value="1"/>
</dbReference>
<evidence type="ECO:0000313" key="3">
    <source>
        <dbReference type="EMBL" id="KGP73331.1"/>
    </source>
</evidence>
<dbReference type="Pfam" id="PF01370">
    <property type="entry name" value="Epimerase"/>
    <property type="match status" value="1"/>
</dbReference>
<name>A0A0A2TGT0_9BACI</name>
<reference evidence="3 4" key="1">
    <citation type="journal article" date="2015" name="Stand. Genomic Sci.">
        <title>High quality draft genome sequence of the moderately halophilic bacterium Pontibacillus yanchengensis Y32(T) and comparison among Pontibacillus genomes.</title>
        <authorList>
            <person name="Huang J."/>
            <person name="Qiao Z.X."/>
            <person name="Tang J.W."/>
            <person name="Wang G."/>
        </authorList>
    </citation>
    <scope>NUCLEOTIDE SEQUENCE [LARGE SCALE GENOMIC DNA]</scope>
    <source>
        <strain evidence="3 4">Y32</strain>
    </source>
</reference>
<dbReference type="Gene3D" id="3.40.50.720">
    <property type="entry name" value="NAD(P)-binding Rossmann-like Domain"/>
    <property type="match status" value="1"/>
</dbReference>
<dbReference type="STRING" id="1385514.N782_05490"/>
<organism evidence="3 4">
    <name type="scientific">Pontibacillus yanchengensis Y32</name>
    <dbReference type="NCBI Taxonomy" id="1385514"/>
    <lineage>
        <taxon>Bacteria</taxon>
        <taxon>Bacillati</taxon>
        <taxon>Bacillota</taxon>
        <taxon>Bacilli</taxon>
        <taxon>Bacillales</taxon>
        <taxon>Bacillaceae</taxon>
        <taxon>Pontibacillus</taxon>
    </lineage>
</organism>
<evidence type="ECO:0000256" key="1">
    <source>
        <dbReference type="ARBA" id="ARBA00007637"/>
    </source>
</evidence>
<dbReference type="SUPFAM" id="SSF51735">
    <property type="entry name" value="NAD(P)-binding Rossmann-fold domains"/>
    <property type="match status" value="1"/>
</dbReference>
<dbReference type="RefSeq" id="WP_036817842.1">
    <property type="nucleotide sequence ID" value="NZ_AVBF01000014.1"/>
</dbReference>
<dbReference type="OrthoDB" id="9771073at2"/>